<dbReference type="InterPro" id="IPR019587">
    <property type="entry name" value="Polyketide_cyclase/dehydratase"/>
</dbReference>
<evidence type="ECO:0000313" key="2">
    <source>
        <dbReference type="EMBL" id="MFH5775196.1"/>
    </source>
</evidence>
<keyword evidence="1" id="KW-0732">Signal</keyword>
<dbReference type="RefSeq" id="WP_395134382.1">
    <property type="nucleotide sequence ID" value="NZ_JBIMPR010000009.1"/>
</dbReference>
<keyword evidence="3" id="KW-1185">Reference proteome</keyword>
<evidence type="ECO:0000313" key="3">
    <source>
        <dbReference type="Proteomes" id="UP001609376"/>
    </source>
</evidence>
<dbReference type="CDD" id="cd07821">
    <property type="entry name" value="PYR_PYL_RCAR_like"/>
    <property type="match status" value="1"/>
</dbReference>
<feature type="signal peptide" evidence="1">
    <location>
        <begin position="1"/>
        <end position="21"/>
    </location>
</feature>
<reference evidence="2 3" key="1">
    <citation type="submission" date="2024-10" db="EMBL/GenBank/DDBJ databases">
        <title>Paracoccus drimophilus sp. nov., a novel bacterium from corn roots in Hunan.</title>
        <authorList>
            <person name="Li X."/>
        </authorList>
    </citation>
    <scope>NUCLEOTIDE SEQUENCE [LARGE SCALE GENOMIC DNA]</scope>
    <source>
        <strain evidence="2 3">NGMCC 1.201697</strain>
    </source>
</reference>
<dbReference type="PANTHER" id="PTHR39332:SF7">
    <property type="entry name" value="SRPBCC FAMILY PROTEIN"/>
    <property type="match status" value="1"/>
</dbReference>
<dbReference type="InterPro" id="IPR023393">
    <property type="entry name" value="START-like_dom_sf"/>
</dbReference>
<evidence type="ECO:0000256" key="1">
    <source>
        <dbReference type="SAM" id="SignalP"/>
    </source>
</evidence>
<dbReference type="Proteomes" id="UP001609376">
    <property type="component" value="Unassembled WGS sequence"/>
</dbReference>
<dbReference type="EMBL" id="JBIMPR010000009">
    <property type="protein sequence ID" value="MFH5775196.1"/>
    <property type="molecule type" value="Genomic_DNA"/>
</dbReference>
<feature type="chain" id="PRO_5045930897" evidence="1">
    <location>
        <begin position="22"/>
        <end position="183"/>
    </location>
</feature>
<sequence length="183" mass="19957">MNRFLAITLGATMALASAAQAHGPVRLKLELDQKLNASPDEVWAAIGKFEDMSWHPGITKTELKGDGSVDQPEKSERVLHLKADAGDPTITEILSKWQPDKRCYAYRIENVDVAVLPVTNYASTLCVKDEGGKATVTWRAGFYRGFPNNNPPPDQNDDAALKAVGDIYQAGLDALAERFGKAE</sequence>
<accession>A0ABW7LLJ9</accession>
<dbReference type="Pfam" id="PF10604">
    <property type="entry name" value="Polyketide_cyc2"/>
    <property type="match status" value="1"/>
</dbReference>
<dbReference type="PANTHER" id="PTHR39332">
    <property type="entry name" value="BLL4707 PROTEIN"/>
    <property type="match status" value="1"/>
</dbReference>
<gene>
    <name evidence="2" type="ORF">ACHFJ0_13165</name>
</gene>
<proteinExistence type="predicted"/>
<protein>
    <submittedName>
        <fullName evidence="2">SRPBCC family protein</fullName>
    </submittedName>
</protein>
<dbReference type="Gene3D" id="3.30.530.20">
    <property type="match status" value="1"/>
</dbReference>
<comment type="caution">
    <text evidence="2">The sequence shown here is derived from an EMBL/GenBank/DDBJ whole genome shotgun (WGS) entry which is preliminary data.</text>
</comment>
<name>A0ABW7LLJ9_9RHOB</name>
<dbReference type="SUPFAM" id="SSF55961">
    <property type="entry name" value="Bet v1-like"/>
    <property type="match status" value="1"/>
</dbReference>
<organism evidence="2 3">
    <name type="scientific">Paracoccus broussonetiae subsp. drimophilus</name>
    <dbReference type="NCBI Taxonomy" id="3373869"/>
    <lineage>
        <taxon>Bacteria</taxon>
        <taxon>Pseudomonadati</taxon>
        <taxon>Pseudomonadota</taxon>
        <taxon>Alphaproteobacteria</taxon>
        <taxon>Rhodobacterales</taxon>
        <taxon>Paracoccaceae</taxon>
        <taxon>Paracoccus</taxon>
        <taxon>Paracoccus broussonetiae</taxon>
    </lineage>
</organism>